<keyword evidence="1" id="KW-0472">Membrane</keyword>
<evidence type="ECO:0000259" key="2">
    <source>
        <dbReference type="Pfam" id="PF24924"/>
    </source>
</evidence>
<dbReference type="RefSeq" id="XP_016469649.1">
    <property type="nucleotide sequence ID" value="XM_016614163.1"/>
</dbReference>
<dbReference type="Pfam" id="PF24924">
    <property type="entry name" value="DUF7745"/>
    <property type="match status" value="1"/>
</dbReference>
<evidence type="ECO:0000256" key="1">
    <source>
        <dbReference type="SAM" id="Phobius"/>
    </source>
</evidence>
<proteinExistence type="predicted"/>
<gene>
    <name evidence="3 4" type="primary">LOC107791992</name>
</gene>
<dbReference type="GO" id="GO:0010073">
    <property type="term" value="P:meristem maintenance"/>
    <property type="evidence" value="ECO:0007669"/>
    <property type="project" value="InterPro"/>
</dbReference>
<accession>A0A1S3ZZ40</accession>
<dbReference type="KEGG" id="nta:107791992"/>
<dbReference type="InterPro" id="IPR056647">
    <property type="entry name" value="DUF7745"/>
</dbReference>
<evidence type="ECO:0000313" key="3">
    <source>
        <dbReference type="RefSeq" id="XP_016469648.1"/>
    </source>
</evidence>
<evidence type="ECO:0000313" key="4">
    <source>
        <dbReference type="RefSeq" id="XP_016469649.1"/>
    </source>
</evidence>
<dbReference type="AlphaFoldDB" id="A0A1S3ZZ40"/>
<reference evidence="3 4" key="1">
    <citation type="submission" date="2025-04" db="UniProtKB">
        <authorList>
            <consortium name="RefSeq"/>
        </authorList>
    </citation>
    <scope>IDENTIFICATION</scope>
</reference>
<feature type="domain" description="DUF7745" evidence="2">
    <location>
        <begin position="27"/>
        <end position="255"/>
    </location>
</feature>
<keyword evidence="1" id="KW-0812">Transmembrane</keyword>
<feature type="transmembrane region" description="Helical" evidence="1">
    <location>
        <begin position="155"/>
        <end position="172"/>
    </location>
</feature>
<protein>
    <recommendedName>
        <fullName evidence="2">DUF7745 domain-containing protein</fullName>
    </recommendedName>
</protein>
<dbReference type="OrthoDB" id="1291298at2759"/>
<dbReference type="RefSeq" id="XP_016469648.1">
    <property type="nucleotide sequence ID" value="XM_016614162.1"/>
</dbReference>
<dbReference type="PANTHER" id="PTHR46033">
    <property type="entry name" value="PROTEIN MAIN-LIKE 2"/>
    <property type="match status" value="1"/>
</dbReference>
<organism evidence="3">
    <name type="scientific">Nicotiana tabacum</name>
    <name type="common">Common tobacco</name>
    <dbReference type="NCBI Taxonomy" id="4097"/>
    <lineage>
        <taxon>Eukaryota</taxon>
        <taxon>Viridiplantae</taxon>
        <taxon>Streptophyta</taxon>
        <taxon>Embryophyta</taxon>
        <taxon>Tracheophyta</taxon>
        <taxon>Spermatophyta</taxon>
        <taxon>Magnoliopsida</taxon>
        <taxon>eudicotyledons</taxon>
        <taxon>Gunneridae</taxon>
        <taxon>Pentapetalae</taxon>
        <taxon>asterids</taxon>
        <taxon>lamiids</taxon>
        <taxon>Solanales</taxon>
        <taxon>Solanaceae</taxon>
        <taxon>Nicotianoideae</taxon>
        <taxon>Nicotianeae</taxon>
        <taxon>Nicotiana</taxon>
    </lineage>
</organism>
<keyword evidence="1" id="KW-1133">Transmembrane helix</keyword>
<dbReference type="PANTHER" id="PTHR46033:SF16">
    <property type="entry name" value="AMINOTRANSFERASE-LIKE PLANT MOBILE DOMAIN-CONTAINING PROTEIN"/>
    <property type="match status" value="1"/>
</dbReference>
<dbReference type="PaxDb" id="4097-A0A1S3ZZ40"/>
<name>A0A1S3ZZ40_TOBAC</name>
<dbReference type="InterPro" id="IPR044824">
    <property type="entry name" value="MAIN-like"/>
</dbReference>
<sequence length="263" mass="30923">MRHEVPKFGMVTNIHSRLLSWWEDLHSSDKALVRKYLGNLPSLLEIQPNNMIIEAANLFWDCKRVVFRFGDIEMTSLLEEIGGQAGLVWQTPDLLMSENRIGKSFLKMIGLKKNAELECLKESYILFDYLYESYGHSKSYCTYHDEFVITFLGHIHRRVFVFMFYFLGLIVFPMKKERIHTRLAMVTKTLMEGIGGQTFSTVPMIISDIYRALEKCQRGARHFEGCNLLLQLWLMEHLQKGKYRQEIQRRAWDDHTLSTIQSE</sequence>